<evidence type="ECO:0000256" key="8">
    <source>
        <dbReference type="ARBA" id="ARBA00023136"/>
    </source>
</evidence>
<feature type="domain" description="General secretion pathway GspH" evidence="12">
    <location>
        <begin position="49"/>
        <end position="150"/>
    </location>
</feature>
<keyword evidence="3" id="KW-1003">Cell membrane</keyword>
<dbReference type="InterPro" id="IPR002416">
    <property type="entry name" value="T2SS_protein-GspH"/>
</dbReference>
<evidence type="ECO:0000256" key="10">
    <source>
        <dbReference type="ARBA" id="ARBA00030775"/>
    </source>
</evidence>
<name>A0ABW6CL32_9CAUL</name>
<dbReference type="RefSeq" id="WP_377367313.1">
    <property type="nucleotide sequence ID" value="NZ_JAOTJD010000003.1"/>
</dbReference>
<dbReference type="NCBIfam" id="TIGR02532">
    <property type="entry name" value="IV_pilin_GFxxxE"/>
    <property type="match status" value="1"/>
</dbReference>
<evidence type="ECO:0000256" key="11">
    <source>
        <dbReference type="SAM" id="Phobius"/>
    </source>
</evidence>
<comment type="subcellular location">
    <subcellularLocation>
        <location evidence="1">Cell inner membrane</location>
        <topology evidence="1">Single-pass membrane protein</topology>
    </subcellularLocation>
</comment>
<dbReference type="PRINTS" id="PR00885">
    <property type="entry name" value="BCTERIALGSPH"/>
</dbReference>
<dbReference type="InterPro" id="IPR012902">
    <property type="entry name" value="N_methyl_site"/>
</dbReference>
<keyword evidence="4" id="KW-0488">Methylation</keyword>
<keyword evidence="8 11" id="KW-0472">Membrane</keyword>
<evidence type="ECO:0000256" key="2">
    <source>
        <dbReference type="ARBA" id="ARBA00021549"/>
    </source>
</evidence>
<dbReference type="PROSITE" id="PS00409">
    <property type="entry name" value="PROKAR_NTER_METHYL"/>
    <property type="match status" value="1"/>
</dbReference>
<evidence type="ECO:0000313" key="13">
    <source>
        <dbReference type="EMBL" id="MFD3262841.1"/>
    </source>
</evidence>
<evidence type="ECO:0000256" key="6">
    <source>
        <dbReference type="ARBA" id="ARBA00022692"/>
    </source>
</evidence>
<dbReference type="Pfam" id="PF07963">
    <property type="entry name" value="N_methyl"/>
    <property type="match status" value="1"/>
</dbReference>
<evidence type="ECO:0000256" key="9">
    <source>
        <dbReference type="ARBA" id="ARBA00025772"/>
    </source>
</evidence>
<keyword evidence="7 11" id="KW-1133">Transmembrane helix</keyword>
<organism evidence="13 14">
    <name type="scientific">Phenylobacterium ferrooxidans</name>
    <dbReference type="NCBI Taxonomy" id="2982689"/>
    <lineage>
        <taxon>Bacteria</taxon>
        <taxon>Pseudomonadati</taxon>
        <taxon>Pseudomonadota</taxon>
        <taxon>Alphaproteobacteria</taxon>
        <taxon>Caulobacterales</taxon>
        <taxon>Caulobacteraceae</taxon>
        <taxon>Phenylobacterium</taxon>
    </lineage>
</organism>
<dbReference type="InterPro" id="IPR045584">
    <property type="entry name" value="Pilin-like"/>
</dbReference>
<keyword evidence="5" id="KW-0997">Cell inner membrane</keyword>
<evidence type="ECO:0000256" key="7">
    <source>
        <dbReference type="ARBA" id="ARBA00022989"/>
    </source>
</evidence>
<evidence type="ECO:0000256" key="1">
    <source>
        <dbReference type="ARBA" id="ARBA00004377"/>
    </source>
</evidence>
<proteinExistence type="inferred from homology"/>
<feature type="transmembrane region" description="Helical" evidence="11">
    <location>
        <begin position="21"/>
        <end position="39"/>
    </location>
</feature>
<evidence type="ECO:0000256" key="3">
    <source>
        <dbReference type="ARBA" id="ARBA00022475"/>
    </source>
</evidence>
<dbReference type="InterPro" id="IPR022346">
    <property type="entry name" value="T2SS_GspH"/>
</dbReference>
<accession>A0ABW6CL32</accession>
<comment type="caution">
    <text evidence="13">The sequence shown here is derived from an EMBL/GenBank/DDBJ whole genome shotgun (WGS) entry which is preliminary data.</text>
</comment>
<dbReference type="SUPFAM" id="SSF54523">
    <property type="entry name" value="Pili subunits"/>
    <property type="match status" value="1"/>
</dbReference>
<evidence type="ECO:0000256" key="5">
    <source>
        <dbReference type="ARBA" id="ARBA00022519"/>
    </source>
</evidence>
<dbReference type="Pfam" id="PF12019">
    <property type="entry name" value="GspH"/>
    <property type="match status" value="1"/>
</dbReference>
<dbReference type="Gene3D" id="3.55.40.10">
    <property type="entry name" value="minor pseudopilin epsh domain"/>
    <property type="match status" value="1"/>
</dbReference>
<evidence type="ECO:0000313" key="14">
    <source>
        <dbReference type="Proteomes" id="UP001598130"/>
    </source>
</evidence>
<keyword evidence="14" id="KW-1185">Reference proteome</keyword>
<keyword evidence="6 11" id="KW-0812">Transmembrane</keyword>
<dbReference type="Proteomes" id="UP001598130">
    <property type="component" value="Unassembled WGS sequence"/>
</dbReference>
<comment type="similarity">
    <text evidence="9">Belongs to the GSP H family.</text>
</comment>
<reference evidence="13 14" key="1">
    <citation type="submission" date="2022-09" db="EMBL/GenBank/DDBJ databases">
        <title>New species of Phenylobacterium.</title>
        <authorList>
            <person name="Mieszkin S."/>
        </authorList>
    </citation>
    <scope>NUCLEOTIDE SEQUENCE [LARGE SCALE GENOMIC DNA]</scope>
    <source>
        <strain evidence="13 14">HK31-G</strain>
    </source>
</reference>
<dbReference type="EMBL" id="JAOTJD010000003">
    <property type="protein sequence ID" value="MFD3262841.1"/>
    <property type="molecule type" value="Genomic_DNA"/>
</dbReference>
<protein>
    <recommendedName>
        <fullName evidence="2">Type II secretion system protein H</fullName>
    </recommendedName>
    <alternativeName>
        <fullName evidence="10">General secretion pathway protein H</fullName>
    </alternativeName>
</protein>
<evidence type="ECO:0000256" key="4">
    <source>
        <dbReference type="ARBA" id="ARBA00022481"/>
    </source>
</evidence>
<sequence length="159" mass="16392">MPTSATGARPLSERGFTLVELMVTLFIIGLISAAVVMTAPDQGPTPGGEAEVLAARLKRAQEEAVLTNRAVDVAVDTVGYRFRVQGRDGWTPLTTAPFEPVAWSPGLKVAVVATDGAQGVRFDPTGVAGAARITLSRAPRQAGVAVDDAGNVKVDVAPG</sequence>
<evidence type="ECO:0000259" key="12">
    <source>
        <dbReference type="Pfam" id="PF12019"/>
    </source>
</evidence>
<gene>
    <name evidence="13" type="ORF">OCL97_02550</name>
</gene>